<evidence type="ECO:0000256" key="2">
    <source>
        <dbReference type="ARBA" id="ARBA00004921"/>
    </source>
</evidence>
<reference evidence="11 12" key="1">
    <citation type="submission" date="2019-04" db="EMBL/GenBank/DDBJ databases">
        <authorList>
            <consortium name="DOE Joint Genome Institute"/>
            <person name="Mondo S."/>
            <person name="Kjaerbolling I."/>
            <person name="Vesth T."/>
            <person name="Frisvad J.C."/>
            <person name="Nybo J.L."/>
            <person name="Theobald S."/>
            <person name="Kildgaard S."/>
            <person name="Isbrandt T."/>
            <person name="Kuo A."/>
            <person name="Sato A."/>
            <person name="Lyhne E.K."/>
            <person name="Kogle M.E."/>
            <person name="Wiebenga A."/>
            <person name="Kun R.S."/>
            <person name="Lubbers R.J."/>
            <person name="Makela M.R."/>
            <person name="Barry K."/>
            <person name="Chovatia M."/>
            <person name="Clum A."/>
            <person name="Daum C."/>
            <person name="Haridas S."/>
            <person name="He G."/>
            <person name="LaButti K."/>
            <person name="Lipzen A."/>
            <person name="Riley R."/>
            <person name="Salamov A."/>
            <person name="Simmons B.A."/>
            <person name="Magnuson J.K."/>
            <person name="Henrissat B."/>
            <person name="Mortensen U.H."/>
            <person name="Larsen T.O."/>
            <person name="Devries R.P."/>
            <person name="Grigoriev I.V."/>
            <person name="Machida M."/>
            <person name="Baker S.E."/>
            <person name="Andersen M.R."/>
            <person name="Cantor M.N."/>
            <person name="Hua S.X."/>
        </authorList>
    </citation>
    <scope>NUCLEOTIDE SEQUENCE [LARGE SCALE GENOMIC DNA]</scope>
    <source>
        <strain evidence="11 12">CBS 117616</strain>
    </source>
</reference>
<protein>
    <submittedName>
        <fullName evidence="11">Chaperonin 10-like protein</fullName>
    </submittedName>
</protein>
<dbReference type="SUPFAM" id="SSF51735">
    <property type="entry name" value="NAD(P)-binding Rossmann-fold domains"/>
    <property type="match status" value="1"/>
</dbReference>
<evidence type="ECO:0000259" key="10">
    <source>
        <dbReference type="Pfam" id="PF08240"/>
    </source>
</evidence>
<feature type="domain" description="Alcohol dehydrogenase-like C-terminal" evidence="9">
    <location>
        <begin position="189"/>
        <end position="334"/>
    </location>
</feature>
<evidence type="ECO:0000256" key="7">
    <source>
        <dbReference type="ARBA" id="ARBA00023027"/>
    </source>
</evidence>
<dbReference type="InterPro" id="IPR013149">
    <property type="entry name" value="ADH-like_C"/>
</dbReference>
<dbReference type="InterPro" id="IPR002328">
    <property type="entry name" value="ADH_Zn_CS"/>
</dbReference>
<gene>
    <name evidence="11" type="ORF">BDV36DRAFT_280979</name>
</gene>
<evidence type="ECO:0000256" key="1">
    <source>
        <dbReference type="ARBA" id="ARBA00001947"/>
    </source>
</evidence>
<dbReference type="EMBL" id="ML735704">
    <property type="protein sequence ID" value="KAE8420971.1"/>
    <property type="molecule type" value="Genomic_DNA"/>
</dbReference>
<sequence>MESTISQSRGQYLHGPKDLRLEARELGVLSSDNVRIQIRSTTLCGSDVHYFKYSQNGSIKIKEPLCGGHEAAGVIAAAGQSILEGGDLQIGDVVAIESGVPCEDCDKCKNGRYNVCPKLRFRSSGASFPHFQGTLQEFVDHPARWCHKLPSVLSCDDGALLEPLAVSIHATRKATLQHRSSCLVLGAGAVGLMCAAVTKIEHQCRVVIADIDPGRVQFALDEGFADAGFIVTPRSSLSTEKFSLAKDMASEISRAKWPDETLVDRPDVVFECTGVETCAQASIYTVDGGGKVILVGMGSPVQSWPISEITGREIDVISVWRYANCYPRAIEIMEAVARHEIGPDVRKIITHRFCGLESIPNAYDMASKTRDESSKLVIKAVVNL</sequence>
<organism evidence="11 12">
    <name type="scientific">Aspergillus pseudocaelatus</name>
    <dbReference type="NCBI Taxonomy" id="1825620"/>
    <lineage>
        <taxon>Eukaryota</taxon>
        <taxon>Fungi</taxon>
        <taxon>Dikarya</taxon>
        <taxon>Ascomycota</taxon>
        <taxon>Pezizomycotina</taxon>
        <taxon>Eurotiomycetes</taxon>
        <taxon>Eurotiomycetidae</taxon>
        <taxon>Eurotiales</taxon>
        <taxon>Aspergillaceae</taxon>
        <taxon>Aspergillus</taxon>
        <taxon>Aspergillus subgen. Circumdati</taxon>
    </lineage>
</organism>
<dbReference type="PANTHER" id="PTHR43161">
    <property type="entry name" value="SORBITOL DEHYDROGENASE"/>
    <property type="match status" value="1"/>
</dbReference>
<dbReference type="SUPFAM" id="SSF50129">
    <property type="entry name" value="GroES-like"/>
    <property type="match status" value="1"/>
</dbReference>
<feature type="domain" description="Alcohol dehydrogenase-like N-terminal" evidence="10">
    <location>
        <begin position="31"/>
        <end position="150"/>
    </location>
</feature>
<dbReference type="Gene3D" id="3.40.50.720">
    <property type="entry name" value="NAD(P)-binding Rossmann-like Domain"/>
    <property type="match status" value="1"/>
</dbReference>
<dbReference type="InterPro" id="IPR036291">
    <property type="entry name" value="NAD(P)-bd_dom_sf"/>
</dbReference>
<comment type="similarity">
    <text evidence="3 8">Belongs to the zinc-containing alcohol dehydrogenase family.</text>
</comment>
<dbReference type="Proteomes" id="UP000325395">
    <property type="component" value="Unassembled WGS sequence"/>
</dbReference>
<evidence type="ECO:0000256" key="6">
    <source>
        <dbReference type="ARBA" id="ARBA00023002"/>
    </source>
</evidence>
<keyword evidence="6" id="KW-0560">Oxidoreductase</keyword>
<dbReference type="InterPro" id="IPR045306">
    <property type="entry name" value="SDH-like"/>
</dbReference>
<accession>A0ABQ6WV38</accession>
<name>A0ABQ6WV38_9EURO</name>
<proteinExistence type="inferred from homology"/>
<dbReference type="InterPro" id="IPR013154">
    <property type="entry name" value="ADH-like_N"/>
</dbReference>
<evidence type="ECO:0000313" key="11">
    <source>
        <dbReference type="EMBL" id="KAE8420971.1"/>
    </source>
</evidence>
<comment type="pathway">
    <text evidence="2">Carbohydrate degradation.</text>
</comment>
<dbReference type="PROSITE" id="PS00059">
    <property type="entry name" value="ADH_ZINC"/>
    <property type="match status" value="1"/>
</dbReference>
<evidence type="ECO:0000259" key="9">
    <source>
        <dbReference type="Pfam" id="PF00107"/>
    </source>
</evidence>
<dbReference type="Gene3D" id="3.90.180.10">
    <property type="entry name" value="Medium-chain alcohol dehydrogenases, catalytic domain"/>
    <property type="match status" value="1"/>
</dbReference>
<dbReference type="InterPro" id="IPR011032">
    <property type="entry name" value="GroES-like_sf"/>
</dbReference>
<dbReference type="Pfam" id="PF00107">
    <property type="entry name" value="ADH_zinc_N"/>
    <property type="match status" value="1"/>
</dbReference>
<evidence type="ECO:0000256" key="3">
    <source>
        <dbReference type="ARBA" id="ARBA00008072"/>
    </source>
</evidence>
<comment type="cofactor">
    <cofactor evidence="1 8">
        <name>Zn(2+)</name>
        <dbReference type="ChEBI" id="CHEBI:29105"/>
    </cofactor>
</comment>
<dbReference type="Pfam" id="PF08240">
    <property type="entry name" value="ADH_N"/>
    <property type="match status" value="1"/>
</dbReference>
<evidence type="ECO:0000256" key="5">
    <source>
        <dbReference type="ARBA" id="ARBA00022833"/>
    </source>
</evidence>
<keyword evidence="5 8" id="KW-0862">Zinc</keyword>
<evidence type="ECO:0000313" key="12">
    <source>
        <dbReference type="Proteomes" id="UP000325395"/>
    </source>
</evidence>
<keyword evidence="7" id="KW-0520">NAD</keyword>
<dbReference type="PANTHER" id="PTHR43161:SF25">
    <property type="entry name" value="ALCOHOL DEHYDROGENASE, PUTATIVE (AFU_ORTHOLOGUE AFUA_1G14390)-RELATED"/>
    <property type="match status" value="1"/>
</dbReference>
<keyword evidence="4 8" id="KW-0479">Metal-binding</keyword>
<keyword evidence="12" id="KW-1185">Reference proteome</keyword>
<evidence type="ECO:0000256" key="4">
    <source>
        <dbReference type="ARBA" id="ARBA00022723"/>
    </source>
</evidence>
<dbReference type="CDD" id="cd05285">
    <property type="entry name" value="sorbitol_DH"/>
    <property type="match status" value="1"/>
</dbReference>
<evidence type="ECO:0000256" key="8">
    <source>
        <dbReference type="RuleBase" id="RU361277"/>
    </source>
</evidence>